<dbReference type="EMBL" id="NAJM01000024">
    <property type="protein sequence ID" value="RVX70291.1"/>
    <property type="molecule type" value="Genomic_DNA"/>
</dbReference>
<evidence type="ECO:0008006" key="4">
    <source>
        <dbReference type="Google" id="ProtNLM"/>
    </source>
</evidence>
<gene>
    <name evidence="2" type="ORF">B0A52_05624</name>
</gene>
<comment type="caution">
    <text evidence="2">The sequence shown here is derived from an EMBL/GenBank/DDBJ whole genome shotgun (WGS) entry which is preliminary data.</text>
</comment>
<organism evidence="2 3">
    <name type="scientific">Exophiala mesophila</name>
    <name type="common">Black yeast-like fungus</name>
    <dbReference type="NCBI Taxonomy" id="212818"/>
    <lineage>
        <taxon>Eukaryota</taxon>
        <taxon>Fungi</taxon>
        <taxon>Dikarya</taxon>
        <taxon>Ascomycota</taxon>
        <taxon>Pezizomycotina</taxon>
        <taxon>Eurotiomycetes</taxon>
        <taxon>Chaetothyriomycetidae</taxon>
        <taxon>Chaetothyriales</taxon>
        <taxon>Herpotrichiellaceae</taxon>
        <taxon>Exophiala</taxon>
    </lineage>
</organism>
<dbReference type="InterPro" id="IPR029063">
    <property type="entry name" value="SAM-dependent_MTases_sf"/>
</dbReference>
<accession>A0A438N3H3</accession>
<evidence type="ECO:0000256" key="1">
    <source>
        <dbReference type="SAM" id="MobiDB-lite"/>
    </source>
</evidence>
<dbReference type="Gene3D" id="3.40.50.150">
    <property type="entry name" value="Vaccinia Virus protein VP39"/>
    <property type="match status" value="1"/>
</dbReference>
<sequence>MPVRPESTEPVEDISDYELHGRKYSVLSSRPLPVDENELIHQKLLDALFKLALDRKNYLCPQDIHKARVLDLNSRLGDWCLAVGDLDDTCEIIGVDIAPIQPMWVAPTVRFEIDDIDDNWTWGNRFHLIFARQLTYTRNLLKLVSQCYNQLEPGGWLEFQQLSVEPHVGSPSRDRDDERLRDPKDEHLGNPEDMLPTLKMAISELNHQLVKAEDIECVLQAQGFQNVKHTTIEIPFGSWPEDERKKHLGIIRQAEFKAGTASRKAQEPKSCVAFVHRICSEMILGKKDTYDLFQHAPIGEDVGADQTTIVRRTRSGANWFLKGFNLVILVVEQQAPRRESNRSTKDG</sequence>
<dbReference type="Proteomes" id="UP000288859">
    <property type="component" value="Unassembled WGS sequence"/>
</dbReference>
<evidence type="ECO:0000313" key="3">
    <source>
        <dbReference type="Proteomes" id="UP000288859"/>
    </source>
</evidence>
<evidence type="ECO:0000313" key="2">
    <source>
        <dbReference type="EMBL" id="RVX70291.1"/>
    </source>
</evidence>
<protein>
    <recommendedName>
        <fullName evidence="4">Methyltransferase domain-containing protein</fullName>
    </recommendedName>
</protein>
<dbReference type="SUPFAM" id="SSF53335">
    <property type="entry name" value="S-adenosyl-L-methionine-dependent methyltransferases"/>
    <property type="match status" value="1"/>
</dbReference>
<dbReference type="OrthoDB" id="2013972at2759"/>
<dbReference type="AlphaFoldDB" id="A0A438N3H3"/>
<dbReference type="Pfam" id="PF13489">
    <property type="entry name" value="Methyltransf_23"/>
    <property type="match status" value="1"/>
</dbReference>
<feature type="region of interest" description="Disordered" evidence="1">
    <location>
        <begin position="166"/>
        <end position="193"/>
    </location>
</feature>
<feature type="compositionally biased region" description="Basic and acidic residues" evidence="1">
    <location>
        <begin position="172"/>
        <end position="190"/>
    </location>
</feature>
<proteinExistence type="predicted"/>
<name>A0A438N3H3_EXOME</name>
<dbReference type="VEuPathDB" id="FungiDB:PV10_03848"/>
<reference evidence="2 3" key="1">
    <citation type="submission" date="2017-03" db="EMBL/GenBank/DDBJ databases">
        <title>Genomes of endolithic fungi from Antarctica.</title>
        <authorList>
            <person name="Coleine C."/>
            <person name="Masonjones S."/>
            <person name="Stajich J.E."/>
        </authorList>
    </citation>
    <scope>NUCLEOTIDE SEQUENCE [LARGE SCALE GENOMIC DNA]</scope>
    <source>
        <strain evidence="2 3">CCFEE 6314</strain>
    </source>
</reference>